<sequence>MSSHLISFIVCRLCVPQTVGNGFNYPSDPVLRHAAILDHFSASSSSTPALMISPQQTSYDAVINFPIVRTGMLDQTSTFNSGRQASDFAPWGADSTLELEFAKLSLGQLGSDQVAPRELMQNNHGTPAMGVPSLRQHGSAQLTPQRLMQNGEVLRTFDIKGKRPASEVVEQKVRVHVASLIAEDGTAGAAGLLIKKGTWQFMCAACFPMQAMEQVIFAAACCEGIKIARAYQPTTIVLESHLFHLLNLLAGAHAPCPQMEELMKLLDPSRCTVEAITEECNGAARQLAMHSLMTGVSEIFFSAPPDWLALT</sequence>
<keyword evidence="2" id="KW-1185">Reference proteome</keyword>
<organism evidence="1 2">
    <name type="scientific">Avena sativa</name>
    <name type="common">Oat</name>
    <dbReference type="NCBI Taxonomy" id="4498"/>
    <lineage>
        <taxon>Eukaryota</taxon>
        <taxon>Viridiplantae</taxon>
        <taxon>Streptophyta</taxon>
        <taxon>Embryophyta</taxon>
        <taxon>Tracheophyta</taxon>
        <taxon>Spermatophyta</taxon>
        <taxon>Magnoliopsida</taxon>
        <taxon>Liliopsida</taxon>
        <taxon>Poales</taxon>
        <taxon>Poaceae</taxon>
        <taxon>BOP clade</taxon>
        <taxon>Pooideae</taxon>
        <taxon>Poodae</taxon>
        <taxon>Poeae</taxon>
        <taxon>Poeae Chloroplast Group 1 (Aveneae type)</taxon>
        <taxon>Aveninae</taxon>
        <taxon>Avena</taxon>
    </lineage>
</organism>
<proteinExistence type="predicted"/>
<evidence type="ECO:0000313" key="2">
    <source>
        <dbReference type="Proteomes" id="UP001732700"/>
    </source>
</evidence>
<dbReference type="Proteomes" id="UP001732700">
    <property type="component" value="Chromosome 7D"/>
</dbReference>
<reference evidence="1" key="1">
    <citation type="submission" date="2021-05" db="EMBL/GenBank/DDBJ databases">
        <authorList>
            <person name="Scholz U."/>
            <person name="Mascher M."/>
            <person name="Fiebig A."/>
        </authorList>
    </citation>
    <scope>NUCLEOTIDE SEQUENCE [LARGE SCALE GENOMIC DNA]</scope>
</reference>
<name>A0ACD6APA5_AVESA</name>
<protein>
    <submittedName>
        <fullName evidence="1">Uncharacterized protein</fullName>
    </submittedName>
</protein>
<dbReference type="EnsemblPlants" id="AVESA.00010b.r2.7DG1398700.1">
    <property type="protein sequence ID" value="AVESA.00010b.r2.7DG1398700.1.CDS"/>
    <property type="gene ID" value="AVESA.00010b.r2.7DG1398700"/>
</dbReference>
<evidence type="ECO:0000313" key="1">
    <source>
        <dbReference type="EnsemblPlants" id="AVESA.00010b.r2.7DG1398700.1.CDS"/>
    </source>
</evidence>
<reference evidence="1" key="2">
    <citation type="submission" date="2025-09" db="UniProtKB">
        <authorList>
            <consortium name="EnsemblPlants"/>
        </authorList>
    </citation>
    <scope>IDENTIFICATION</scope>
</reference>
<accession>A0ACD6APA5</accession>